<keyword evidence="6" id="KW-1185">Reference proteome</keyword>
<dbReference type="PANTHER" id="PTHR12236">
    <property type="entry name" value="STRUCTURAL CONTITUENT OF CUTICLE"/>
    <property type="match status" value="1"/>
</dbReference>
<dbReference type="AlphaFoldDB" id="A0A4C1UKB2"/>
<protein>
    <submittedName>
        <fullName evidence="5">Pro-resilin</fullName>
    </submittedName>
</protein>
<feature type="region of interest" description="Disordered" evidence="4">
    <location>
        <begin position="12"/>
        <end position="34"/>
    </location>
</feature>
<keyword evidence="1 3" id="KW-0193">Cuticle</keyword>
<feature type="region of interest" description="Disordered" evidence="4">
    <location>
        <begin position="241"/>
        <end position="263"/>
    </location>
</feature>
<evidence type="ECO:0000313" key="6">
    <source>
        <dbReference type="Proteomes" id="UP000299102"/>
    </source>
</evidence>
<dbReference type="GO" id="GO:0005615">
    <property type="term" value="C:extracellular space"/>
    <property type="evidence" value="ECO:0007669"/>
    <property type="project" value="TreeGrafter"/>
</dbReference>
<dbReference type="InterPro" id="IPR051217">
    <property type="entry name" value="Insect_Cuticle_Struc_Prot"/>
</dbReference>
<dbReference type="InterPro" id="IPR031311">
    <property type="entry name" value="CHIT_BIND_RR_consensus"/>
</dbReference>
<evidence type="ECO:0000256" key="4">
    <source>
        <dbReference type="SAM" id="MobiDB-lite"/>
    </source>
</evidence>
<evidence type="ECO:0000256" key="1">
    <source>
        <dbReference type="ARBA" id="ARBA00022460"/>
    </source>
</evidence>
<feature type="compositionally biased region" description="Polar residues" evidence="4">
    <location>
        <begin position="241"/>
        <end position="251"/>
    </location>
</feature>
<dbReference type="GO" id="GO:0031012">
    <property type="term" value="C:extracellular matrix"/>
    <property type="evidence" value="ECO:0007669"/>
    <property type="project" value="TreeGrafter"/>
</dbReference>
<organism evidence="5 6">
    <name type="scientific">Eumeta variegata</name>
    <name type="common">Bagworm moth</name>
    <name type="synonym">Eumeta japonica</name>
    <dbReference type="NCBI Taxonomy" id="151549"/>
    <lineage>
        <taxon>Eukaryota</taxon>
        <taxon>Metazoa</taxon>
        <taxon>Ecdysozoa</taxon>
        <taxon>Arthropoda</taxon>
        <taxon>Hexapoda</taxon>
        <taxon>Insecta</taxon>
        <taxon>Pterygota</taxon>
        <taxon>Neoptera</taxon>
        <taxon>Endopterygota</taxon>
        <taxon>Lepidoptera</taxon>
        <taxon>Glossata</taxon>
        <taxon>Ditrysia</taxon>
        <taxon>Tineoidea</taxon>
        <taxon>Psychidae</taxon>
        <taxon>Oiketicinae</taxon>
        <taxon>Eumeta</taxon>
    </lineage>
</organism>
<reference evidence="5 6" key="1">
    <citation type="journal article" date="2019" name="Commun. Biol.">
        <title>The bagworm genome reveals a unique fibroin gene that provides high tensile strength.</title>
        <authorList>
            <person name="Kono N."/>
            <person name="Nakamura H."/>
            <person name="Ohtoshi R."/>
            <person name="Tomita M."/>
            <person name="Numata K."/>
            <person name="Arakawa K."/>
        </authorList>
    </citation>
    <scope>NUCLEOTIDE SEQUENCE [LARGE SCALE GENOMIC DNA]</scope>
</reference>
<dbReference type="PRINTS" id="PR00947">
    <property type="entry name" value="CUTICLE"/>
</dbReference>
<evidence type="ECO:0000256" key="2">
    <source>
        <dbReference type="ARBA" id="ARBA00022729"/>
    </source>
</evidence>
<proteinExistence type="predicted"/>
<dbReference type="PROSITE" id="PS51155">
    <property type="entry name" value="CHIT_BIND_RR_2"/>
    <property type="match status" value="1"/>
</dbReference>
<dbReference type="OrthoDB" id="6428372at2759"/>
<sequence>MSIYYALAGWSGNRERRDERTKRKRGKRKSLPKPFCPAPRSTIKAIRADETASLDPLRAQCLLCSLHHSNMKSIVALTCLVALAVAEPPPNSYLPPSPSGRNGGNGGAPQVAAARTNGFGRSIIGNQSPDDVHIEDPLLLLLKLTVLVSARATEVLKATTPTRRPSPGTAWRGALGGEPANYNFEYMVNDHHHGTDFGHHEERQDETARGEYHVVLPDGRKQTVNYEADERGFKPRVSYQGSEGYDSNAQLAGNGFGARSGGY</sequence>
<dbReference type="PROSITE" id="PS00233">
    <property type="entry name" value="CHIT_BIND_RR_1"/>
    <property type="match status" value="1"/>
</dbReference>
<gene>
    <name evidence="5" type="primary">resilin</name>
    <name evidence="5" type="ORF">EVAR_16458_1</name>
</gene>
<dbReference type="EMBL" id="BGZK01000186">
    <property type="protein sequence ID" value="GBP26878.1"/>
    <property type="molecule type" value="Genomic_DNA"/>
</dbReference>
<accession>A0A4C1UKB2</accession>
<evidence type="ECO:0000313" key="5">
    <source>
        <dbReference type="EMBL" id="GBP26878.1"/>
    </source>
</evidence>
<keyword evidence="2" id="KW-0732">Signal</keyword>
<evidence type="ECO:0000256" key="3">
    <source>
        <dbReference type="PROSITE-ProRule" id="PRU00497"/>
    </source>
</evidence>
<name>A0A4C1UKB2_EUMVA</name>
<comment type="caution">
    <text evidence="5">The sequence shown here is derived from an EMBL/GenBank/DDBJ whole genome shotgun (WGS) entry which is preliminary data.</text>
</comment>
<dbReference type="Pfam" id="PF00379">
    <property type="entry name" value="Chitin_bind_4"/>
    <property type="match status" value="1"/>
</dbReference>
<dbReference type="Proteomes" id="UP000299102">
    <property type="component" value="Unassembled WGS sequence"/>
</dbReference>
<dbReference type="InterPro" id="IPR000618">
    <property type="entry name" value="Insect_cuticle"/>
</dbReference>
<dbReference type="STRING" id="151549.A0A4C1UKB2"/>
<feature type="compositionally biased region" description="Gly residues" evidence="4">
    <location>
        <begin position="254"/>
        <end position="263"/>
    </location>
</feature>
<feature type="compositionally biased region" description="Basic residues" evidence="4">
    <location>
        <begin position="22"/>
        <end position="31"/>
    </location>
</feature>
<dbReference type="PANTHER" id="PTHR12236:SF98">
    <property type="entry name" value="CUTICULAR PROTEIN 56F"/>
    <property type="match status" value="1"/>
</dbReference>
<dbReference type="GO" id="GO:0042302">
    <property type="term" value="F:structural constituent of cuticle"/>
    <property type="evidence" value="ECO:0007669"/>
    <property type="project" value="UniProtKB-UniRule"/>
</dbReference>